<dbReference type="InterPro" id="IPR017850">
    <property type="entry name" value="Alkaline_phosphatase_core_sf"/>
</dbReference>
<dbReference type="Proteomes" id="UP000317316">
    <property type="component" value="Unassembled WGS sequence"/>
</dbReference>
<evidence type="ECO:0000259" key="2">
    <source>
        <dbReference type="Pfam" id="PF00884"/>
    </source>
</evidence>
<name>A0A544SX87_9BACI</name>
<feature type="region of interest" description="Disordered" evidence="1">
    <location>
        <begin position="172"/>
        <end position="191"/>
    </location>
</feature>
<dbReference type="OrthoDB" id="9762324at2"/>
<dbReference type="CDD" id="cd16035">
    <property type="entry name" value="sulfatase_like"/>
    <property type="match status" value="1"/>
</dbReference>
<sequence>MNSCERKPNFLIFLVDEQRFPTVYENDALKKWRKENLKTQELLRNNGLEFLHHYIGSTACSPSRTTLYTGQYPSLHGVTKTTGGAANASEPDIFWLDPNSVPTIGDYFRAAGYDTFWKGKWHASHQDILIPGTQNAMLSYHPATGVPNTSNEELYLEADRLDEFGFSGWLGPEPHGTNPRNSGSSAQIGTKGRDEVYAREVVNLISSLEKNSPKANAKPWLIVSSFINPHDIALYGDLTEVSPLFNFDIDPSVPFIPPAPTTNESLLTKPTAQESYKETYPKTFQPTRDTLVYRQLYFSLHKQVDDEMSKVFQALKQSKFYDNTIVIFTSDHGDLLGAHGGLFQKWYNAYEETIHVPFIIHSPKLFSERRTADMLTSHVDILPTLLGLANIDVHKIAKELKQDHTEVHPLVGRDLTPVVYDKDKSLQIHDPVYFMSDDDVTRGLNQVSFSGEPYQSVTQPNHLEAVIARLPTGQNNAHEIWKFTRYFDNPQFWSNPGIEDQTTEIKSQIPIDGTISISVSKITTKTHPVPEEYELYNLTKDPLEIENLSPLAPKNDEIDYIEKLMKKLLEEQCKQKRLQPRSGLVPGQPNCQDK</sequence>
<dbReference type="PANTHER" id="PTHR46615">
    <property type="entry name" value="ARYLSULFATASE K"/>
    <property type="match status" value="1"/>
</dbReference>
<dbReference type="EMBL" id="VDGH01000012">
    <property type="protein sequence ID" value="TQR09822.1"/>
    <property type="molecule type" value="Genomic_DNA"/>
</dbReference>
<organism evidence="3 4">
    <name type="scientific">Psychrobacillus lasiicapitis</name>
    <dbReference type="NCBI Taxonomy" id="1636719"/>
    <lineage>
        <taxon>Bacteria</taxon>
        <taxon>Bacillati</taxon>
        <taxon>Bacillota</taxon>
        <taxon>Bacilli</taxon>
        <taxon>Bacillales</taxon>
        <taxon>Bacillaceae</taxon>
        <taxon>Psychrobacillus</taxon>
    </lineage>
</organism>
<reference evidence="3 4" key="1">
    <citation type="submission" date="2019-05" db="EMBL/GenBank/DDBJ databases">
        <title>Psychrobacillus vulpis sp. nov., a new species isolated from feces of a red fox that inhabits in The Tablas de Daimiel Natural Park, Albacete, Spain.</title>
        <authorList>
            <person name="Rodriguez M."/>
            <person name="Reina J.C."/>
            <person name="Bejar V."/>
            <person name="Llamas I."/>
        </authorList>
    </citation>
    <scope>NUCLEOTIDE SEQUENCE [LARGE SCALE GENOMIC DNA]</scope>
    <source>
        <strain evidence="3 4">NEAU-3TGS17</strain>
    </source>
</reference>
<dbReference type="AlphaFoldDB" id="A0A544SX87"/>
<dbReference type="InterPro" id="IPR000917">
    <property type="entry name" value="Sulfatase_N"/>
</dbReference>
<feature type="domain" description="Sulfatase N-terminal" evidence="2">
    <location>
        <begin position="8"/>
        <end position="391"/>
    </location>
</feature>
<proteinExistence type="predicted"/>
<gene>
    <name evidence="3" type="ORF">FG382_18795</name>
</gene>
<accession>A0A544SX87</accession>
<evidence type="ECO:0000313" key="3">
    <source>
        <dbReference type="EMBL" id="TQR09822.1"/>
    </source>
</evidence>
<dbReference type="GO" id="GO:0004065">
    <property type="term" value="F:arylsulfatase activity"/>
    <property type="evidence" value="ECO:0007669"/>
    <property type="project" value="TreeGrafter"/>
</dbReference>
<dbReference type="GO" id="GO:0015024">
    <property type="term" value="F:glucuronate-2-sulfatase activity"/>
    <property type="evidence" value="ECO:0007669"/>
    <property type="project" value="TreeGrafter"/>
</dbReference>
<dbReference type="SUPFAM" id="SSF53649">
    <property type="entry name" value="Alkaline phosphatase-like"/>
    <property type="match status" value="1"/>
</dbReference>
<keyword evidence="4" id="KW-1185">Reference proteome</keyword>
<comment type="caution">
    <text evidence="3">The sequence shown here is derived from an EMBL/GenBank/DDBJ whole genome shotgun (WGS) entry which is preliminary data.</text>
</comment>
<dbReference type="Pfam" id="PF00884">
    <property type="entry name" value="Sulfatase"/>
    <property type="match status" value="1"/>
</dbReference>
<dbReference type="InterPro" id="IPR051849">
    <property type="entry name" value="GAG-degrading_sulfatase"/>
</dbReference>
<dbReference type="Gene3D" id="3.40.720.10">
    <property type="entry name" value="Alkaline Phosphatase, subunit A"/>
    <property type="match status" value="1"/>
</dbReference>
<evidence type="ECO:0000256" key="1">
    <source>
        <dbReference type="SAM" id="MobiDB-lite"/>
    </source>
</evidence>
<feature type="region of interest" description="Disordered" evidence="1">
    <location>
        <begin position="575"/>
        <end position="594"/>
    </location>
</feature>
<protein>
    <submittedName>
        <fullName evidence="3">DUF229 domain-containing protein</fullName>
    </submittedName>
</protein>
<dbReference type="PANTHER" id="PTHR46615:SF1">
    <property type="entry name" value="ARYLSULFATASE K"/>
    <property type="match status" value="1"/>
</dbReference>
<evidence type="ECO:0000313" key="4">
    <source>
        <dbReference type="Proteomes" id="UP000317316"/>
    </source>
</evidence>
<feature type="compositionally biased region" description="Polar residues" evidence="1">
    <location>
        <begin position="178"/>
        <end position="188"/>
    </location>
</feature>